<feature type="domain" description="Tail sheath protein subtilisin-like" evidence="2">
    <location>
        <begin position="206"/>
        <end position="369"/>
    </location>
</feature>
<protein>
    <submittedName>
        <fullName evidence="4">Phage tail protein</fullName>
    </submittedName>
</protein>
<comment type="caution">
    <text evidence="4">The sequence shown here is derived from an EMBL/GenBank/DDBJ whole genome shotgun (WGS) entry which is preliminary data.</text>
</comment>
<accession>A0ABX5A4U0</accession>
<comment type="similarity">
    <text evidence="1">Belongs to the myoviridae tail sheath protein family.</text>
</comment>
<dbReference type="Proteomes" id="UP000237025">
    <property type="component" value="Unassembled WGS sequence"/>
</dbReference>
<organism evidence="4 5">
    <name type="scientific">Lelliottia aquatilis</name>
    <dbReference type="NCBI Taxonomy" id="2080838"/>
    <lineage>
        <taxon>Bacteria</taxon>
        <taxon>Pseudomonadati</taxon>
        <taxon>Pseudomonadota</taxon>
        <taxon>Gammaproteobacteria</taxon>
        <taxon>Enterobacterales</taxon>
        <taxon>Enterobacteriaceae</taxon>
        <taxon>Lelliottia</taxon>
    </lineage>
</organism>
<dbReference type="Pfam" id="PF17482">
    <property type="entry name" value="Phage_sheath_1C"/>
    <property type="match status" value="1"/>
</dbReference>
<dbReference type="RefSeq" id="WP_103948635.1">
    <property type="nucleotide sequence ID" value="NZ_PQVT01000004.1"/>
</dbReference>
<sequence>MNAIDSNLRTPLFWAAMDNSQANTAQAVQRTLLIGQMLTAGTTPPGIAVPCGSSQMATELAGAGSMVAEMARVYMDNDTGGDVYLLPLEDGDDDAAATGSVAISTVPTENGVLSLYIGGIRVPLTVVTTDTVAVIGTALATAINANASLTVTASSAEASGTATVTLTAKNKGDAGNSIDLRLNYQGSAGGEKTPVGMTVDLTAMSGGAGTPELLDALSSLKDKPFDFIVLPYTDTTSLDTLKQFMNDSTGRWSYQKQIYGHVFATATGTYGQLTATGEARNNQHESLMGVYDSPSPAWLWSAAYTGAVASSLRTDPGRPVQTLPVYSVLAPPVISQFDQPERNNLLHSGIASYTVQDDGTIQVENLITTYQKNAYGTPDDSYLEVETLFTLMFVTRDLKTLITSKFGRMKLVDDGTRFRAGSPIVTPKIIKGELLSRYTQLEFDGYVQDSDAFAAGLLVTKSRQNPNRVDVLWDGILVNQLRIVALMNQFRLQPAA</sequence>
<reference evidence="4 5" key="1">
    <citation type="submission" date="2018-02" db="EMBL/GenBank/DDBJ databases">
        <title>Lelliotia aquatilis sp. nov., isolated from drinking water.</title>
        <authorList>
            <person name="Kaempfer P."/>
            <person name="Glaeser S."/>
            <person name="Exner M."/>
            <person name="Doijad S."/>
            <person name="Chakraborty T."/>
        </authorList>
    </citation>
    <scope>NUCLEOTIDE SEQUENCE [LARGE SCALE GENOMIC DNA]</scope>
    <source>
        <strain evidence="4 5">6331-17</strain>
    </source>
</reference>
<keyword evidence="5" id="KW-1185">Reference proteome</keyword>
<dbReference type="EMBL" id="PQVW01000004">
    <property type="protein sequence ID" value="POZ24021.1"/>
    <property type="molecule type" value="Genomic_DNA"/>
</dbReference>
<name>A0ABX5A4U0_9ENTR</name>
<evidence type="ECO:0000313" key="4">
    <source>
        <dbReference type="EMBL" id="POZ24021.1"/>
    </source>
</evidence>
<dbReference type="InterPro" id="IPR007067">
    <property type="entry name" value="Tail_sheath"/>
</dbReference>
<dbReference type="InterPro" id="IPR035089">
    <property type="entry name" value="Phage_sheath_subtilisin"/>
</dbReference>
<evidence type="ECO:0000259" key="2">
    <source>
        <dbReference type="Pfam" id="PF04984"/>
    </source>
</evidence>
<evidence type="ECO:0000313" key="5">
    <source>
        <dbReference type="Proteomes" id="UP000237025"/>
    </source>
</evidence>
<dbReference type="PIRSF" id="PIRSF007349">
    <property type="entry name" value="Tsp_L"/>
    <property type="match status" value="1"/>
</dbReference>
<dbReference type="Pfam" id="PF04984">
    <property type="entry name" value="Phage_sheath_1"/>
    <property type="match status" value="1"/>
</dbReference>
<evidence type="ECO:0000256" key="1">
    <source>
        <dbReference type="ARBA" id="ARBA00008005"/>
    </source>
</evidence>
<feature type="domain" description="Tail sheath protein C-terminal" evidence="3">
    <location>
        <begin position="378"/>
        <end position="490"/>
    </location>
</feature>
<proteinExistence type="inferred from homology"/>
<evidence type="ECO:0000259" key="3">
    <source>
        <dbReference type="Pfam" id="PF17482"/>
    </source>
</evidence>
<dbReference type="InterPro" id="IPR020287">
    <property type="entry name" value="Tail_sheath_C"/>
</dbReference>
<gene>
    <name evidence="4" type="ORF">C3712_07325</name>
</gene>